<accession>A0A939GGM5</accession>
<dbReference type="Proteomes" id="UP000664034">
    <property type="component" value="Unassembled WGS sequence"/>
</dbReference>
<dbReference type="EMBL" id="JAFMYV010000005">
    <property type="protein sequence ID" value="MBO0937115.1"/>
    <property type="molecule type" value="Genomic_DNA"/>
</dbReference>
<reference evidence="1" key="1">
    <citation type="submission" date="2021-03" db="EMBL/GenBank/DDBJ databases">
        <title>Fibrella sp. HMF5335 genome sequencing and assembly.</title>
        <authorList>
            <person name="Kang H."/>
            <person name="Kim H."/>
            <person name="Bae S."/>
            <person name="Joh K."/>
        </authorList>
    </citation>
    <scope>NUCLEOTIDE SEQUENCE</scope>
    <source>
        <strain evidence="1">HMF5335</strain>
    </source>
</reference>
<gene>
    <name evidence="1" type="ORF">J2I47_11210</name>
</gene>
<evidence type="ECO:0000313" key="2">
    <source>
        <dbReference type="Proteomes" id="UP000664034"/>
    </source>
</evidence>
<comment type="caution">
    <text evidence="1">The sequence shown here is derived from an EMBL/GenBank/DDBJ whole genome shotgun (WGS) entry which is preliminary data.</text>
</comment>
<name>A0A939GGM5_9BACT</name>
<organism evidence="1 2">
    <name type="scientific">Fibrella rubiginis</name>
    <dbReference type="NCBI Taxonomy" id="2817060"/>
    <lineage>
        <taxon>Bacteria</taxon>
        <taxon>Pseudomonadati</taxon>
        <taxon>Bacteroidota</taxon>
        <taxon>Cytophagia</taxon>
        <taxon>Cytophagales</taxon>
        <taxon>Spirosomataceae</taxon>
        <taxon>Fibrella</taxon>
    </lineage>
</organism>
<dbReference type="AlphaFoldDB" id="A0A939GGM5"/>
<sequence>MAERGRWLVDLVKRNMIRADAGSVNGYALPSRSGALANPLAVNPGPVLLLCLDPCYGHALMMLFNAQRHHEQHPDLPIIVVVPRAIAWLVPDYVAETWVIDLPLSALETPVAGFDAFVKTQLLARFSTVWLSQARIHFDHRTTRFADFTRTQKFDLRQFDTSLTESIPKLTFVLREDRLWLRHGWERLLHKSLIRLGLGEKTRRFWARWQAVRYRKLAHYIHQQLPFVSLVAVGITGSDQYPIDLGYAVEDHRKTTPISPEQERAWCAQYARSQLVIGVHGSGMLLPTALAAGFINLLPPDKLAHYAEDILLAHDNPIHQTLLGRFLPTSASPRQVADLVVSMLTEFPVWLAEERERNDGL</sequence>
<keyword evidence="2" id="KW-1185">Reference proteome</keyword>
<dbReference type="RefSeq" id="WP_207364675.1">
    <property type="nucleotide sequence ID" value="NZ_JAFMYV010000005.1"/>
</dbReference>
<protein>
    <submittedName>
        <fullName evidence="1">Uncharacterized protein</fullName>
    </submittedName>
</protein>
<proteinExistence type="predicted"/>
<evidence type="ECO:0000313" key="1">
    <source>
        <dbReference type="EMBL" id="MBO0937115.1"/>
    </source>
</evidence>